<organism evidence="2 3">
    <name type="scientific">Tritrichomonas musculus</name>
    <dbReference type="NCBI Taxonomy" id="1915356"/>
    <lineage>
        <taxon>Eukaryota</taxon>
        <taxon>Metamonada</taxon>
        <taxon>Parabasalia</taxon>
        <taxon>Tritrichomonadida</taxon>
        <taxon>Tritrichomonadidae</taxon>
        <taxon>Tritrichomonas</taxon>
    </lineage>
</organism>
<dbReference type="Proteomes" id="UP001470230">
    <property type="component" value="Unassembled WGS sequence"/>
</dbReference>
<dbReference type="SUPFAM" id="SSF53474">
    <property type="entry name" value="alpha/beta-Hydrolases"/>
    <property type="match status" value="1"/>
</dbReference>
<evidence type="ECO:0000313" key="3">
    <source>
        <dbReference type="Proteomes" id="UP001470230"/>
    </source>
</evidence>
<gene>
    <name evidence="2" type="ORF">M9Y10_022071</name>
</gene>
<dbReference type="Gene3D" id="3.40.50.1820">
    <property type="entry name" value="alpha/beta hydrolase"/>
    <property type="match status" value="1"/>
</dbReference>
<dbReference type="InterPro" id="IPR003386">
    <property type="entry name" value="LACT/PDAT_acylTrfase"/>
</dbReference>
<comment type="caution">
    <text evidence="2">The sequence shown here is derived from an EMBL/GenBank/DDBJ whole genome shotgun (WGS) entry which is preliminary data.</text>
</comment>
<reference evidence="2 3" key="1">
    <citation type="submission" date="2024-04" db="EMBL/GenBank/DDBJ databases">
        <title>Tritrichomonas musculus Genome.</title>
        <authorList>
            <person name="Alves-Ferreira E."/>
            <person name="Grigg M."/>
            <person name="Lorenzi H."/>
            <person name="Galac M."/>
        </authorList>
    </citation>
    <scope>NUCLEOTIDE SEQUENCE [LARGE SCALE GENOMIC DNA]</scope>
    <source>
        <strain evidence="2 3">EAF2021</strain>
    </source>
</reference>
<dbReference type="EMBL" id="JAPFFF010000003">
    <property type="protein sequence ID" value="KAK8893645.1"/>
    <property type="molecule type" value="Genomic_DNA"/>
</dbReference>
<evidence type="ECO:0000256" key="1">
    <source>
        <dbReference type="SAM" id="SignalP"/>
    </source>
</evidence>
<dbReference type="Pfam" id="PF02450">
    <property type="entry name" value="LCAT"/>
    <property type="match status" value="1"/>
</dbReference>
<sequence length="408" mass="46818">MHFLASFHLICFFLSSCLCSTSNRKPVIILPGLMASLLHGNITRRPYWYCSTFKDTDIWINDIFGVPPLCNCVFDYIGLRWNNETNQVTEKEGVSLETVDFGGLNGMTYVDFVSDFHVVPVYGPLVESLASAGYVERESMFGIPYDWRFGMHQPDSLWEQVKQLVEDAYVKNNNQKIVFVAHSMGSIFVNHFCMTKMTKEWREKYIDSAVLLAPSLGGSFLSFYVLWTKMFPFLSILGEYPDTAPKIGGINIHIPNFEIFGDKVLYTDENGKKFTAKDLKDILRLNGKLDDIDVLKIFEMNENFSHHTPPPFDFPISIVYNDALGTLLSLDRSTKEDVFQYGKGDLMVNAEGIEFLCNKWNTTYKVDCLNLDHLVPTANHLSIIWQNETIDYILDHISNDKWKVLRNH</sequence>
<evidence type="ECO:0008006" key="4">
    <source>
        <dbReference type="Google" id="ProtNLM"/>
    </source>
</evidence>
<feature type="signal peptide" evidence="1">
    <location>
        <begin position="1"/>
        <end position="19"/>
    </location>
</feature>
<keyword evidence="1" id="KW-0732">Signal</keyword>
<proteinExistence type="predicted"/>
<accession>A0ABR2KUI9</accession>
<evidence type="ECO:0000313" key="2">
    <source>
        <dbReference type="EMBL" id="KAK8893645.1"/>
    </source>
</evidence>
<keyword evidence="3" id="KW-1185">Reference proteome</keyword>
<feature type="chain" id="PRO_5045909221" description="Lecithin:cholesterol acyltransferase family protein" evidence="1">
    <location>
        <begin position="20"/>
        <end position="408"/>
    </location>
</feature>
<dbReference type="InterPro" id="IPR029058">
    <property type="entry name" value="AB_hydrolase_fold"/>
</dbReference>
<dbReference type="PANTHER" id="PTHR11440">
    <property type="entry name" value="LECITHIN-CHOLESTEROL ACYLTRANSFERASE-RELATED"/>
    <property type="match status" value="1"/>
</dbReference>
<protein>
    <recommendedName>
        <fullName evidence="4">Lecithin:cholesterol acyltransferase family protein</fullName>
    </recommendedName>
</protein>
<name>A0ABR2KUI9_9EUKA</name>